<protein>
    <recommendedName>
        <fullName evidence="6">inositol-3-phosphate synthase</fullName>
        <ecNumber evidence="6">5.5.1.4</ecNumber>
    </recommendedName>
    <alternativeName>
        <fullName evidence="15">Myo-inositol 1-phosphate synthase</fullName>
    </alternativeName>
</protein>
<keyword evidence="8" id="KW-0444">Lipid biosynthesis</keyword>
<dbReference type="InterPro" id="IPR036291">
    <property type="entry name" value="NAD(P)-bd_dom_sf"/>
</dbReference>
<gene>
    <name evidence="17" type="ORF">MUK42_15654</name>
</gene>
<evidence type="ECO:0000256" key="4">
    <source>
        <dbReference type="ARBA" id="ARBA00005117"/>
    </source>
</evidence>
<keyword evidence="9" id="KW-0398">Inositol biosynthesis</keyword>
<evidence type="ECO:0000256" key="3">
    <source>
        <dbReference type="ARBA" id="ARBA00004496"/>
    </source>
</evidence>
<evidence type="ECO:0000256" key="15">
    <source>
        <dbReference type="ARBA" id="ARBA00032949"/>
    </source>
</evidence>
<comment type="subcellular location">
    <subcellularLocation>
        <location evidence="3">Cytoplasm</location>
    </subcellularLocation>
</comment>
<evidence type="ECO:0000256" key="2">
    <source>
        <dbReference type="ARBA" id="ARBA00001911"/>
    </source>
</evidence>
<evidence type="ECO:0000313" key="17">
    <source>
        <dbReference type="EMBL" id="URE28999.1"/>
    </source>
</evidence>
<organism evidence="17 18">
    <name type="scientific">Musa troglodytarum</name>
    <name type="common">fe'i banana</name>
    <dbReference type="NCBI Taxonomy" id="320322"/>
    <lineage>
        <taxon>Eukaryota</taxon>
        <taxon>Viridiplantae</taxon>
        <taxon>Streptophyta</taxon>
        <taxon>Embryophyta</taxon>
        <taxon>Tracheophyta</taxon>
        <taxon>Spermatophyta</taxon>
        <taxon>Magnoliopsida</taxon>
        <taxon>Liliopsida</taxon>
        <taxon>Zingiberales</taxon>
        <taxon>Musaceae</taxon>
        <taxon>Musa</taxon>
    </lineage>
</organism>
<proteinExistence type="inferred from homology"/>
<dbReference type="EMBL" id="CP097510">
    <property type="protein sequence ID" value="URE28999.1"/>
    <property type="molecule type" value="Genomic_DNA"/>
</dbReference>
<dbReference type="GO" id="GO:0008654">
    <property type="term" value="P:phospholipid biosynthetic process"/>
    <property type="evidence" value="ECO:0007669"/>
    <property type="project" value="UniProtKB-KW"/>
</dbReference>
<dbReference type="PANTHER" id="PTHR11510">
    <property type="entry name" value="MYO-INOSITOL-1 PHOSPHATE SYNTHASE"/>
    <property type="match status" value="1"/>
</dbReference>
<dbReference type="Gene3D" id="3.40.50.720">
    <property type="entry name" value="NAD(P)-binding Rossmann-like Domain"/>
    <property type="match status" value="2"/>
</dbReference>
<comment type="pathway">
    <text evidence="4">Polyol metabolism; myo-inositol biosynthesis; myo-inositol from D-glucose 6-phosphate: step 1/2.</text>
</comment>
<dbReference type="GO" id="GO:0004512">
    <property type="term" value="F:inositol-3-phosphate synthase activity"/>
    <property type="evidence" value="ECO:0007669"/>
    <property type="project" value="UniProtKB-EC"/>
</dbReference>
<dbReference type="FunFam" id="3.40.50.720:FF:000107">
    <property type="entry name" value="inositol-3-phosphate synthase"/>
    <property type="match status" value="1"/>
</dbReference>
<dbReference type="AlphaFoldDB" id="A0A9E7KVQ4"/>
<keyword evidence="7" id="KW-0963">Cytoplasm</keyword>
<dbReference type="GO" id="GO:0006021">
    <property type="term" value="P:inositol biosynthetic process"/>
    <property type="evidence" value="ECO:0007669"/>
    <property type="project" value="UniProtKB-KW"/>
</dbReference>
<name>A0A9E7KVQ4_9LILI</name>
<evidence type="ECO:0000256" key="11">
    <source>
        <dbReference type="ARBA" id="ARBA00023098"/>
    </source>
</evidence>
<keyword evidence="13" id="KW-0413">Isomerase</keyword>
<evidence type="ECO:0000313" key="18">
    <source>
        <dbReference type="Proteomes" id="UP001055439"/>
    </source>
</evidence>
<keyword evidence="10" id="KW-0520">NAD</keyword>
<evidence type="ECO:0000256" key="1">
    <source>
        <dbReference type="ARBA" id="ARBA00000113"/>
    </source>
</evidence>
<dbReference type="EC" id="5.5.1.4" evidence="6"/>
<keyword evidence="11" id="KW-0443">Lipid metabolism</keyword>
<dbReference type="FunFam" id="3.30.360.10:FF:000055">
    <property type="entry name" value="Putative myo-inositol-1-phosphate synthase"/>
    <property type="match status" value="1"/>
</dbReference>
<keyword evidence="12" id="KW-0594">Phospholipid biosynthesis</keyword>
<reference evidence="17" key="1">
    <citation type="submission" date="2022-05" db="EMBL/GenBank/DDBJ databases">
        <title>The Musa troglodytarum L. genome provides insights into the mechanism of non-climacteric behaviour and enrichment of carotenoids.</title>
        <authorList>
            <person name="Wang J."/>
        </authorList>
    </citation>
    <scope>NUCLEOTIDE SEQUENCE</scope>
    <source>
        <tissue evidence="17">Leaf</tissue>
    </source>
</reference>
<dbReference type="FunFam" id="3.40.50.720:FF:000069">
    <property type="entry name" value="Inositol-3-phosphate synthase 1"/>
    <property type="match status" value="1"/>
</dbReference>
<keyword evidence="14" id="KW-1208">Phospholipid metabolism</keyword>
<evidence type="ECO:0000256" key="13">
    <source>
        <dbReference type="ARBA" id="ARBA00023235"/>
    </source>
</evidence>
<comment type="similarity">
    <text evidence="5">Belongs to the myo-inositol 1-phosphate synthase family.</text>
</comment>
<evidence type="ECO:0000256" key="9">
    <source>
        <dbReference type="ARBA" id="ARBA00022550"/>
    </source>
</evidence>
<dbReference type="OrthoDB" id="2887at2759"/>
<feature type="domain" description="Myo-inositol-1-phosphate synthase GAPDH-like" evidence="16">
    <location>
        <begin position="408"/>
        <end position="521"/>
    </location>
</feature>
<comment type="cofactor">
    <cofactor evidence="2">
        <name>NAD(+)</name>
        <dbReference type="ChEBI" id="CHEBI:57540"/>
    </cofactor>
</comment>
<dbReference type="Pfam" id="PF01658">
    <property type="entry name" value="Inos-1-P_synth"/>
    <property type="match status" value="1"/>
</dbReference>
<comment type="catalytic activity">
    <reaction evidence="1">
        <text>D-glucose 6-phosphate = 1D-myo-inositol 3-phosphate</text>
        <dbReference type="Rhea" id="RHEA:10716"/>
        <dbReference type="ChEBI" id="CHEBI:58401"/>
        <dbReference type="ChEBI" id="CHEBI:61548"/>
        <dbReference type="EC" id="5.5.1.4"/>
    </reaction>
</comment>
<dbReference type="InterPro" id="IPR013021">
    <property type="entry name" value="Myo-inos-1-P_Synthase_GAPDH"/>
</dbReference>
<dbReference type="Pfam" id="PF07994">
    <property type="entry name" value="NAD_binding_5"/>
    <property type="match status" value="1"/>
</dbReference>
<evidence type="ECO:0000256" key="8">
    <source>
        <dbReference type="ARBA" id="ARBA00022516"/>
    </source>
</evidence>
<keyword evidence="18" id="KW-1185">Reference proteome</keyword>
<evidence type="ECO:0000256" key="5">
    <source>
        <dbReference type="ARBA" id="ARBA00010813"/>
    </source>
</evidence>
<sequence>MATNPIKQPSTLSNSVSKICHVSTLLGHVTREGGEGEGRWELRPKTAALLRASRLGPTRPHPSAVGLEFSGDKFEAQRLTSPICSIGSRVRREEQAGEMFIEKFKVESPNVRYGEAEIESVYHYETTELVHECRDGIYQWIVKPKTVRYNFKTRTCVPKLGVMLVGWGGNNGSTLTAGVIANREGISWVTKDKVQQANYFGSLTQASTIRVGSFNGEEIYAPFKSLLPMVNPDDIVFGGWDISNMNLADAMARAKVLDIDLQKQLRPYMESMVPLPGIFDPDFVAANQGARANNAIKGTKKEQVQQIIKDIREFKEKTKVDKVIVLWTANTERYSDVIVGLNDTMENLMASIEKNEAEISPSTLYGIACVLENVPFINGSPQNTFVPGLIELSIQRNCLIGGDDFKSGQTKMKSVLVDFLVGAGIKPTSIVSYNHLGNNDGLNLSAPQTFRSKEISKSNVVDDMVSSNGILYEPGEHPDHVIVIKYVPYVGDSKRAMDEYTSEIFMGGKSTIVLHNTCEDSLLAAPIILDLVLLAELSTRIQLKAEEEDKFHSFHPVATILSYLTKAPLVPSGTPVVNALAKQRAMLENILRACIGLAPENNMNLEYK</sequence>
<evidence type="ECO:0000256" key="7">
    <source>
        <dbReference type="ARBA" id="ARBA00022490"/>
    </source>
</evidence>
<dbReference type="SUPFAM" id="SSF51735">
    <property type="entry name" value="NAD(P)-binding Rossmann-fold domains"/>
    <property type="match status" value="1"/>
</dbReference>
<dbReference type="SUPFAM" id="SSF55347">
    <property type="entry name" value="Glyceraldehyde-3-phosphate dehydrogenase-like, C-terminal domain"/>
    <property type="match status" value="1"/>
</dbReference>
<accession>A0A9E7KVQ4</accession>
<dbReference type="InterPro" id="IPR002587">
    <property type="entry name" value="Myo-inos-1-P_Synthase"/>
</dbReference>
<evidence type="ECO:0000256" key="12">
    <source>
        <dbReference type="ARBA" id="ARBA00023209"/>
    </source>
</evidence>
<evidence type="ECO:0000259" key="16">
    <source>
        <dbReference type="Pfam" id="PF01658"/>
    </source>
</evidence>
<evidence type="ECO:0000256" key="6">
    <source>
        <dbReference type="ARBA" id="ARBA00012125"/>
    </source>
</evidence>
<dbReference type="Proteomes" id="UP001055439">
    <property type="component" value="Chromosome 8"/>
</dbReference>
<evidence type="ECO:0000256" key="10">
    <source>
        <dbReference type="ARBA" id="ARBA00023027"/>
    </source>
</evidence>
<evidence type="ECO:0000256" key="14">
    <source>
        <dbReference type="ARBA" id="ARBA00023264"/>
    </source>
</evidence>
<dbReference type="GO" id="GO:0005737">
    <property type="term" value="C:cytoplasm"/>
    <property type="evidence" value="ECO:0007669"/>
    <property type="project" value="UniProtKB-SubCell"/>
</dbReference>